<dbReference type="PROSITE" id="PS00059">
    <property type="entry name" value="ADH_ZINC"/>
    <property type="match status" value="1"/>
</dbReference>
<proteinExistence type="inferred from homology"/>
<dbReference type="FunFam" id="3.40.50.720:FF:000068">
    <property type="entry name" value="Sorbitol dehydrogenase"/>
    <property type="match status" value="1"/>
</dbReference>
<dbReference type="PANTHER" id="PTHR43161">
    <property type="entry name" value="SORBITOL DEHYDROGENASE"/>
    <property type="match status" value="1"/>
</dbReference>
<dbReference type="InterPro" id="IPR011032">
    <property type="entry name" value="GroES-like_sf"/>
</dbReference>
<keyword evidence="4 7" id="KW-0862">Zinc</keyword>
<evidence type="ECO:0000256" key="2">
    <source>
        <dbReference type="ARBA" id="ARBA00008072"/>
    </source>
</evidence>
<gene>
    <name evidence="9" type="ORF">DASC09_026770</name>
</gene>
<comment type="cofactor">
    <cofactor evidence="1 7">
        <name>Zn(2+)</name>
        <dbReference type="ChEBI" id="CHEBI:29105"/>
    </cofactor>
</comment>
<dbReference type="InterPro" id="IPR020843">
    <property type="entry name" value="ER"/>
</dbReference>
<dbReference type="AlphaFoldDB" id="A0AAV5QKM7"/>
<dbReference type="RefSeq" id="XP_064852352.1">
    <property type="nucleotide sequence ID" value="XM_064996280.1"/>
</dbReference>
<dbReference type="Proteomes" id="UP001360560">
    <property type="component" value="Unassembled WGS sequence"/>
</dbReference>
<dbReference type="GeneID" id="90073331"/>
<evidence type="ECO:0000256" key="5">
    <source>
        <dbReference type="ARBA" id="ARBA00023002"/>
    </source>
</evidence>
<evidence type="ECO:0000256" key="7">
    <source>
        <dbReference type="RuleBase" id="RU361277"/>
    </source>
</evidence>
<keyword evidence="10" id="KW-1185">Reference proteome</keyword>
<dbReference type="PANTHER" id="PTHR43161:SF9">
    <property type="entry name" value="SORBITOL DEHYDROGENASE"/>
    <property type="match status" value="1"/>
</dbReference>
<dbReference type="SMART" id="SM00829">
    <property type="entry name" value="PKS_ER"/>
    <property type="match status" value="1"/>
</dbReference>
<dbReference type="Pfam" id="PF08240">
    <property type="entry name" value="ADH_N"/>
    <property type="match status" value="1"/>
</dbReference>
<dbReference type="GO" id="GO:0003939">
    <property type="term" value="F:L-iditol 2-dehydrogenase (NAD+) activity"/>
    <property type="evidence" value="ECO:0007669"/>
    <property type="project" value="TreeGrafter"/>
</dbReference>
<comment type="similarity">
    <text evidence="2 7">Belongs to the zinc-containing alcohol dehydrogenase family.</text>
</comment>
<feature type="domain" description="Enoyl reductase (ER)" evidence="8">
    <location>
        <begin position="18"/>
        <end position="354"/>
    </location>
</feature>
<keyword evidence="5" id="KW-0560">Oxidoreductase</keyword>
<evidence type="ECO:0000259" key="8">
    <source>
        <dbReference type="SMART" id="SM00829"/>
    </source>
</evidence>
<sequence length="370" mass="39607">MSLLKGNPSLNPAFFIRKAKDTYFAQHDVLPLTSPKAVRVEIKATGLCGSDLHYYQDGRNGPKVVSAPMVLGHESAGVVVEVGPAVTSVKVGDKVAVEPCVPSRFSDETMSGNYHLCPHMEFAASPPTHGTLARYFTVDDNFVVKLPDHVSLEEGATAEPLAVACHANKLAGTTFNRTVFVFGAGPVGLLVAATAKAFGATRVLVIDLFDDKLQLAKKMGATDVHNSRADRGKSESEVVEGLTSKYFAPDIVFDATGVKPCIRSGMLAVKPGGTYVQVGMGMNNTEIPLGPLGRKEATVKGSFRYSFGDYRDAVQLLSSGKVNSKLIITHRFKFKQAKEAYEFAGTGKAVKIIIEGPTDEDLLLANQSKL</sequence>
<keyword evidence="6" id="KW-0520">NAD</keyword>
<evidence type="ECO:0000313" key="9">
    <source>
        <dbReference type="EMBL" id="GMM35352.1"/>
    </source>
</evidence>
<dbReference type="InterPro" id="IPR045306">
    <property type="entry name" value="SDH-like"/>
</dbReference>
<dbReference type="InterPro" id="IPR013154">
    <property type="entry name" value="ADH-like_N"/>
</dbReference>
<evidence type="ECO:0000256" key="4">
    <source>
        <dbReference type="ARBA" id="ARBA00022833"/>
    </source>
</evidence>
<dbReference type="Gene3D" id="3.90.180.10">
    <property type="entry name" value="Medium-chain alcohol dehydrogenases, catalytic domain"/>
    <property type="match status" value="1"/>
</dbReference>
<dbReference type="GO" id="GO:0008270">
    <property type="term" value="F:zinc ion binding"/>
    <property type="evidence" value="ECO:0007669"/>
    <property type="project" value="InterPro"/>
</dbReference>
<dbReference type="GO" id="GO:0006062">
    <property type="term" value="P:sorbitol catabolic process"/>
    <property type="evidence" value="ECO:0007669"/>
    <property type="project" value="TreeGrafter"/>
</dbReference>
<accession>A0AAV5QKM7</accession>
<evidence type="ECO:0000313" key="10">
    <source>
        <dbReference type="Proteomes" id="UP001360560"/>
    </source>
</evidence>
<dbReference type="EMBL" id="BTFZ01000006">
    <property type="protein sequence ID" value="GMM35352.1"/>
    <property type="molecule type" value="Genomic_DNA"/>
</dbReference>
<dbReference type="Gene3D" id="3.40.50.720">
    <property type="entry name" value="NAD(P)-binding Rossmann-like Domain"/>
    <property type="match status" value="1"/>
</dbReference>
<comment type="caution">
    <text evidence="9">The sequence shown here is derived from an EMBL/GenBank/DDBJ whole genome shotgun (WGS) entry which is preliminary data.</text>
</comment>
<organism evidence="9 10">
    <name type="scientific">Saccharomycopsis crataegensis</name>
    <dbReference type="NCBI Taxonomy" id="43959"/>
    <lineage>
        <taxon>Eukaryota</taxon>
        <taxon>Fungi</taxon>
        <taxon>Dikarya</taxon>
        <taxon>Ascomycota</taxon>
        <taxon>Saccharomycotina</taxon>
        <taxon>Saccharomycetes</taxon>
        <taxon>Saccharomycopsidaceae</taxon>
        <taxon>Saccharomycopsis</taxon>
    </lineage>
</organism>
<dbReference type="InterPro" id="IPR002328">
    <property type="entry name" value="ADH_Zn_CS"/>
</dbReference>
<name>A0AAV5QKM7_9ASCO</name>
<dbReference type="SUPFAM" id="SSF51735">
    <property type="entry name" value="NAD(P)-binding Rossmann-fold domains"/>
    <property type="match status" value="1"/>
</dbReference>
<evidence type="ECO:0000256" key="3">
    <source>
        <dbReference type="ARBA" id="ARBA00022723"/>
    </source>
</evidence>
<dbReference type="InterPro" id="IPR036291">
    <property type="entry name" value="NAD(P)-bd_dom_sf"/>
</dbReference>
<evidence type="ECO:0000256" key="1">
    <source>
        <dbReference type="ARBA" id="ARBA00001947"/>
    </source>
</evidence>
<reference evidence="9 10" key="1">
    <citation type="journal article" date="2023" name="Elife">
        <title>Identification of key yeast species and microbe-microbe interactions impacting larval growth of Drosophila in the wild.</title>
        <authorList>
            <person name="Mure A."/>
            <person name="Sugiura Y."/>
            <person name="Maeda R."/>
            <person name="Honda K."/>
            <person name="Sakurai N."/>
            <person name="Takahashi Y."/>
            <person name="Watada M."/>
            <person name="Katoh T."/>
            <person name="Gotoh A."/>
            <person name="Gotoh Y."/>
            <person name="Taniguchi I."/>
            <person name="Nakamura K."/>
            <person name="Hayashi T."/>
            <person name="Katayama T."/>
            <person name="Uemura T."/>
            <person name="Hattori Y."/>
        </authorList>
    </citation>
    <scope>NUCLEOTIDE SEQUENCE [LARGE SCALE GENOMIC DNA]</scope>
    <source>
        <strain evidence="9 10">SC-9</strain>
    </source>
</reference>
<dbReference type="InterPro" id="IPR013149">
    <property type="entry name" value="ADH-like_C"/>
</dbReference>
<dbReference type="CDD" id="cd05285">
    <property type="entry name" value="sorbitol_DH"/>
    <property type="match status" value="1"/>
</dbReference>
<dbReference type="Pfam" id="PF00107">
    <property type="entry name" value="ADH_zinc_N"/>
    <property type="match status" value="1"/>
</dbReference>
<keyword evidence="3 7" id="KW-0479">Metal-binding</keyword>
<evidence type="ECO:0000256" key="6">
    <source>
        <dbReference type="ARBA" id="ARBA00023027"/>
    </source>
</evidence>
<dbReference type="SUPFAM" id="SSF50129">
    <property type="entry name" value="GroES-like"/>
    <property type="match status" value="1"/>
</dbReference>
<protein>
    <recommendedName>
        <fullName evidence="8">Enoyl reductase (ER) domain-containing protein</fullName>
    </recommendedName>
</protein>